<dbReference type="EMBL" id="JADOGI010000220">
    <property type="protein sequence ID" value="MBF8192595.1"/>
    <property type="molecule type" value="Genomic_DNA"/>
</dbReference>
<protein>
    <submittedName>
        <fullName evidence="1">Phenazine antibiotic biosynthesis protein</fullName>
    </submittedName>
</protein>
<organism evidence="1 2">
    <name type="scientific">Nonomuraea cypriaca</name>
    <dbReference type="NCBI Taxonomy" id="1187855"/>
    <lineage>
        <taxon>Bacteria</taxon>
        <taxon>Bacillati</taxon>
        <taxon>Actinomycetota</taxon>
        <taxon>Actinomycetes</taxon>
        <taxon>Streptosporangiales</taxon>
        <taxon>Streptosporangiaceae</taxon>
        <taxon>Nonomuraea</taxon>
    </lineage>
</organism>
<evidence type="ECO:0000313" key="2">
    <source>
        <dbReference type="Proteomes" id="UP000605361"/>
    </source>
</evidence>
<gene>
    <name evidence="1" type="ORF">ITP53_44330</name>
</gene>
<comment type="caution">
    <text evidence="1">The sequence shown here is derived from an EMBL/GenBank/DDBJ whole genome shotgun (WGS) entry which is preliminary data.</text>
</comment>
<dbReference type="SUPFAM" id="SSF56801">
    <property type="entry name" value="Acetyl-CoA synthetase-like"/>
    <property type="match status" value="1"/>
</dbReference>
<dbReference type="Gene3D" id="3.40.50.12780">
    <property type="entry name" value="N-terminal domain of ligase-like"/>
    <property type="match status" value="1"/>
</dbReference>
<dbReference type="Proteomes" id="UP000605361">
    <property type="component" value="Unassembled WGS sequence"/>
</dbReference>
<dbReference type="AlphaFoldDB" id="A0A931ALV2"/>
<name>A0A931ALV2_9ACTN</name>
<sequence>MSTTPPPALDLPPGVTPDPDEFVQAAMAWHFHPDTGTPFWLNRASSLEFDPRADIKSFEDLRLFPNVTDELRDVPVEMLIPRGFGPRPDIVGVIESGGTTGAPKRIPLLREFATRLAASESSVLGKANTPKDKGWLTLFPSGPHGAFEQMKRAAADYGNGIAVFGVDLDPRWVKKQTVAGNTAVVDAYVDHIIDQAAYVLKDQNVAVLRVTAPLLARLVRRDDLVGLIRDKVSHIIWGGAHMDADSRYFYRTDVFPGVHLSGRYGTTMALGAGGSERPDFGHDDVCIFDPTVSPHVTFSVVDPATGEKVPYGQRGQLVVNHLSMSFLLPNNAERDLATRIEPVADQVGDSVADIEPFAEFSGTQVVEGVY</sequence>
<accession>A0A931ALV2</accession>
<dbReference type="InterPro" id="IPR042099">
    <property type="entry name" value="ANL_N_sf"/>
</dbReference>
<proteinExistence type="predicted"/>
<evidence type="ECO:0000313" key="1">
    <source>
        <dbReference type="EMBL" id="MBF8192595.1"/>
    </source>
</evidence>
<keyword evidence="2" id="KW-1185">Reference proteome</keyword>
<reference evidence="1" key="1">
    <citation type="submission" date="2020-11" db="EMBL/GenBank/DDBJ databases">
        <title>Whole-genome analyses of Nonomuraea sp. K274.</title>
        <authorList>
            <person name="Veyisoglu A."/>
        </authorList>
    </citation>
    <scope>NUCLEOTIDE SEQUENCE</scope>
    <source>
        <strain evidence="1">K274</strain>
    </source>
</reference>